<dbReference type="Pfam" id="PF17236">
    <property type="entry name" value="SU10_MCP"/>
    <property type="match status" value="1"/>
</dbReference>
<keyword evidence="2" id="KW-1185">Reference proteome</keyword>
<gene>
    <name evidence="1" type="ORF">APT65_00008</name>
</gene>
<reference evidence="1" key="1">
    <citation type="submission" date="2022-09" db="EMBL/GenBank/DDBJ databases">
        <authorList>
            <person name="Cebeci A."/>
            <person name="Ture M."/>
            <person name="Alemdag M."/>
            <person name="Altinok I."/>
        </authorList>
    </citation>
    <scope>NUCLEOTIDE SEQUENCE</scope>
</reference>
<dbReference type="EMBL" id="OP491958">
    <property type="protein sequence ID" value="UZV39623.1"/>
    <property type="molecule type" value="Genomic_DNA"/>
</dbReference>
<name>A0A9E8GAM1_9CAUD</name>
<protein>
    <submittedName>
        <fullName evidence="1">Major head protein</fullName>
    </submittedName>
</protein>
<dbReference type="Proteomes" id="UP001163735">
    <property type="component" value="Segment"/>
</dbReference>
<proteinExistence type="predicted"/>
<organism evidence="1 2">
    <name type="scientific">Aeromonas phage APT65</name>
    <dbReference type="NCBI Taxonomy" id="2982914"/>
    <lineage>
        <taxon>Viruses</taxon>
        <taxon>Duplodnaviria</taxon>
        <taxon>Heunggongvirae</taxon>
        <taxon>Uroviricota</taxon>
        <taxon>Caudoviricetes</taxon>
        <taxon>Aquaneticvirus</taxon>
        <taxon>Aquaneticvirus ApT65</taxon>
    </lineage>
</organism>
<dbReference type="InterPro" id="IPR035198">
    <property type="entry name" value="SU10_MCP"/>
</dbReference>
<sequence length="307" mass="34204">MAVMQTYELQGKKLSFANWISNLSPTETPFITMTQKEAVDHTKFSWQTDTLNDIVTHAHVEGSDALDAEAVMNPTTVLNGYTQILRRVVKVSDTANMLASYGRGREVPYQLEKAGLAIKRDLEAILLSDQVGDAGSPTTPRKAGSFQGLVAPLNAVMPGTGAVIHFESAASGVIDFADIRKMTYNIYLANSKANIIMFHPKHAITFSALQETNGQTKLFDGDEKTFSYYVNTYIDEFGKEYKLVPNRFMPEDALYFFNSKDFTQMVLRAPQRIKLAKEGSFEQWMIEMEVGLRLDNPFSAGVIKAKA</sequence>
<dbReference type="SUPFAM" id="SSF56563">
    <property type="entry name" value="Major capsid protein gp5"/>
    <property type="match status" value="1"/>
</dbReference>
<evidence type="ECO:0000313" key="1">
    <source>
        <dbReference type="EMBL" id="UZV39623.1"/>
    </source>
</evidence>
<accession>A0A9E8GAM1</accession>
<evidence type="ECO:0000313" key="2">
    <source>
        <dbReference type="Proteomes" id="UP001163735"/>
    </source>
</evidence>